<dbReference type="SUPFAM" id="SSF48452">
    <property type="entry name" value="TPR-like"/>
    <property type="match status" value="1"/>
</dbReference>
<comment type="subcellular location">
    <subcellularLocation>
        <location evidence="1">Cell outer membrane</location>
        <topology evidence="1">Multi-pass membrane protein</topology>
    </subcellularLocation>
</comment>
<evidence type="ECO:0000256" key="8">
    <source>
        <dbReference type="SAM" id="MobiDB-lite"/>
    </source>
</evidence>
<dbReference type="GO" id="GO:0015344">
    <property type="term" value="F:siderophore uptake transmembrane transporter activity"/>
    <property type="evidence" value="ECO:0007669"/>
    <property type="project" value="TreeGrafter"/>
</dbReference>
<evidence type="ECO:0000256" key="1">
    <source>
        <dbReference type="ARBA" id="ARBA00004571"/>
    </source>
</evidence>
<keyword evidence="3" id="KW-1134">Transmembrane beta strand</keyword>
<feature type="region of interest" description="Disordered" evidence="8">
    <location>
        <begin position="526"/>
        <end position="546"/>
    </location>
</feature>
<feature type="chain" id="PRO_5041300768" description="TonB-dependent receptor-like beta-barrel domain-containing protein" evidence="9">
    <location>
        <begin position="22"/>
        <end position="836"/>
    </location>
</feature>
<evidence type="ECO:0000256" key="4">
    <source>
        <dbReference type="ARBA" id="ARBA00022692"/>
    </source>
</evidence>
<evidence type="ECO:0000313" key="11">
    <source>
        <dbReference type="Proteomes" id="UP001161325"/>
    </source>
</evidence>
<keyword evidence="5 9" id="KW-0732">Signal</keyword>
<evidence type="ECO:0008006" key="12">
    <source>
        <dbReference type="Google" id="ProtNLM"/>
    </source>
</evidence>
<feature type="compositionally biased region" description="Low complexity" evidence="8">
    <location>
        <begin position="526"/>
        <end position="536"/>
    </location>
</feature>
<dbReference type="Proteomes" id="UP001161325">
    <property type="component" value="Unassembled WGS sequence"/>
</dbReference>
<dbReference type="PANTHER" id="PTHR30069:SF29">
    <property type="entry name" value="HEMOGLOBIN AND HEMOGLOBIN-HAPTOGLOBIN-BINDING PROTEIN 1-RELATED"/>
    <property type="match status" value="1"/>
</dbReference>
<keyword evidence="4" id="KW-0812">Transmembrane</keyword>
<evidence type="ECO:0000256" key="6">
    <source>
        <dbReference type="ARBA" id="ARBA00023136"/>
    </source>
</evidence>
<reference evidence="10" key="1">
    <citation type="submission" date="2022-08" db="EMBL/GenBank/DDBJ databases">
        <title>Draft genome sequencing of Roseisolibacter agri AW1220.</title>
        <authorList>
            <person name="Tobiishi Y."/>
            <person name="Tonouchi A."/>
        </authorList>
    </citation>
    <scope>NUCLEOTIDE SEQUENCE</scope>
    <source>
        <strain evidence="10">AW1220</strain>
    </source>
</reference>
<dbReference type="InterPro" id="IPR039426">
    <property type="entry name" value="TonB-dep_rcpt-like"/>
</dbReference>
<keyword evidence="7" id="KW-0998">Cell outer membrane</keyword>
<dbReference type="Gene3D" id="2.40.170.20">
    <property type="entry name" value="TonB-dependent receptor, beta-barrel domain"/>
    <property type="match status" value="1"/>
</dbReference>
<evidence type="ECO:0000256" key="2">
    <source>
        <dbReference type="ARBA" id="ARBA00022448"/>
    </source>
</evidence>
<gene>
    <name evidence="10" type="ORF">rosag_33270</name>
</gene>
<evidence type="ECO:0000256" key="9">
    <source>
        <dbReference type="SAM" id="SignalP"/>
    </source>
</evidence>
<dbReference type="Gene3D" id="1.25.40.10">
    <property type="entry name" value="Tetratricopeptide repeat domain"/>
    <property type="match status" value="1"/>
</dbReference>
<dbReference type="InterPro" id="IPR036942">
    <property type="entry name" value="Beta-barrel_TonB_sf"/>
</dbReference>
<evidence type="ECO:0000256" key="3">
    <source>
        <dbReference type="ARBA" id="ARBA00022452"/>
    </source>
</evidence>
<dbReference type="AlphaFoldDB" id="A0AA37Q5Q6"/>
<accession>A0AA37Q5Q6</accession>
<name>A0AA37Q5Q6_9BACT</name>
<sequence>MRSARRSLAVLALLCSVPSLAAAQAAAPNPDLQECVGLAERGQAAAALPPGRRAEALFRARLARQPRDVEAIVGLARALSQCVLPSADFATQGELSAQAIELLETALELDTNHWVARFVLASIHFRSPAFLGRAPRAARELDVLLQHSGDATANPRLARAFEMRGVLWSRAGRADSARAVWARGARLFPSDGALRALADSAGATTAPVAPSSAAALNAVRVVATASAPLLATPSVRTVGRAQVLMAAGAGADVLQAVQLQPGATRVGEGSDVYTRGGDPAETSLSLDGGRVLSIARFEGLGGGMFGALEPFVVRGVRYSSGGFSARHGNALSGVLEIETDGRPRERQLRAGASLVQASGTARAPIGRRAGAWASARVSHTGALLATHGRTREFDGAPHSEEAIASFVASPSPTSELRATALVERDEARRIVGAHGWTGPFHSAGGTRALLVSSRWVAPRAPVLVRASVAGSRRDNAWDFGVLARDRDEGSLVARADVEWTASTALTVRGGAEEGAFARTERGTLPTTASVAPTSPTRGLGGATSRARHHGGWAEAEWTQGAATLTAGVRADRLPGESRTTLDPRVAVAARRGAWTGRVSGGVFHQGRWRATPTVPDAGTPSGIPGTARHLVVGLEREAPTGTLRVEGYHKAYADYAAHGDGPRITSGTSRGLDLIAQRTGSGRVTGWLAWSLLDATVRLADGTRVRAPFDVTHSVTASATVALPREWSVGSTVRYGTGTPLTPVVGGTALADGRFAPAYGATMGDRLPAHARADLRVMRFVRTPSVLLTPFVEVLNVAGRANATAVTYDARYRTRTLVPSFFAQRTVVAGAEVQFR</sequence>
<keyword evidence="6" id="KW-0472">Membrane</keyword>
<dbReference type="RefSeq" id="WP_284351268.1">
    <property type="nucleotide sequence ID" value="NZ_BRXS01000005.1"/>
</dbReference>
<protein>
    <recommendedName>
        <fullName evidence="12">TonB-dependent receptor-like beta-barrel domain-containing protein</fullName>
    </recommendedName>
</protein>
<dbReference type="GO" id="GO:0044718">
    <property type="term" value="P:siderophore transmembrane transport"/>
    <property type="evidence" value="ECO:0007669"/>
    <property type="project" value="TreeGrafter"/>
</dbReference>
<evidence type="ECO:0000256" key="5">
    <source>
        <dbReference type="ARBA" id="ARBA00022729"/>
    </source>
</evidence>
<evidence type="ECO:0000256" key="7">
    <source>
        <dbReference type="ARBA" id="ARBA00023237"/>
    </source>
</evidence>
<keyword evidence="2" id="KW-0813">Transport</keyword>
<dbReference type="GO" id="GO:0009279">
    <property type="term" value="C:cell outer membrane"/>
    <property type="evidence" value="ECO:0007669"/>
    <property type="project" value="UniProtKB-SubCell"/>
</dbReference>
<dbReference type="PANTHER" id="PTHR30069">
    <property type="entry name" value="TONB-DEPENDENT OUTER MEMBRANE RECEPTOR"/>
    <property type="match status" value="1"/>
</dbReference>
<dbReference type="SUPFAM" id="SSF56935">
    <property type="entry name" value="Porins"/>
    <property type="match status" value="1"/>
</dbReference>
<evidence type="ECO:0000313" key="10">
    <source>
        <dbReference type="EMBL" id="GLC26814.1"/>
    </source>
</evidence>
<organism evidence="10 11">
    <name type="scientific">Roseisolibacter agri</name>
    <dbReference type="NCBI Taxonomy" id="2014610"/>
    <lineage>
        <taxon>Bacteria</taxon>
        <taxon>Pseudomonadati</taxon>
        <taxon>Gemmatimonadota</taxon>
        <taxon>Gemmatimonadia</taxon>
        <taxon>Gemmatimonadales</taxon>
        <taxon>Gemmatimonadaceae</taxon>
        <taxon>Roseisolibacter</taxon>
    </lineage>
</organism>
<dbReference type="EMBL" id="BRXS01000005">
    <property type="protein sequence ID" value="GLC26814.1"/>
    <property type="molecule type" value="Genomic_DNA"/>
</dbReference>
<keyword evidence="11" id="KW-1185">Reference proteome</keyword>
<proteinExistence type="predicted"/>
<comment type="caution">
    <text evidence="10">The sequence shown here is derived from an EMBL/GenBank/DDBJ whole genome shotgun (WGS) entry which is preliminary data.</text>
</comment>
<feature type="signal peptide" evidence="9">
    <location>
        <begin position="1"/>
        <end position="21"/>
    </location>
</feature>
<dbReference type="InterPro" id="IPR011990">
    <property type="entry name" value="TPR-like_helical_dom_sf"/>
</dbReference>